<evidence type="ECO:0000256" key="1">
    <source>
        <dbReference type="ARBA" id="ARBA00009897"/>
    </source>
</evidence>
<dbReference type="InterPro" id="IPR036651">
    <property type="entry name" value="Gln_synt_N_sf"/>
</dbReference>
<keyword evidence="5" id="KW-0067">ATP-binding</keyword>
<evidence type="ECO:0000259" key="9">
    <source>
        <dbReference type="PROSITE" id="PS51987"/>
    </source>
</evidence>
<dbReference type="InterPro" id="IPR014746">
    <property type="entry name" value="Gln_synth/guanido_kin_cat_dom"/>
</dbReference>
<keyword evidence="3" id="KW-0436">Ligase</keyword>
<dbReference type="GO" id="GO:0004356">
    <property type="term" value="F:glutamine synthetase activity"/>
    <property type="evidence" value="ECO:0007669"/>
    <property type="project" value="UniProtKB-EC"/>
</dbReference>
<evidence type="ECO:0000256" key="5">
    <source>
        <dbReference type="ARBA" id="ARBA00022840"/>
    </source>
</evidence>
<name>A0A914Q7K9_9BILA</name>
<evidence type="ECO:0000256" key="4">
    <source>
        <dbReference type="ARBA" id="ARBA00022741"/>
    </source>
</evidence>
<reference evidence="11" key="1">
    <citation type="submission" date="2022-11" db="UniProtKB">
        <authorList>
            <consortium name="WormBaseParasite"/>
        </authorList>
    </citation>
    <scope>IDENTIFICATION</scope>
</reference>
<keyword evidence="4" id="KW-0547">Nucleotide-binding</keyword>
<dbReference type="Pfam" id="PF00120">
    <property type="entry name" value="Gln-synt_C"/>
    <property type="match status" value="2"/>
</dbReference>
<dbReference type="PANTHER" id="PTHR20852">
    <property type="entry name" value="GLUTAMINE SYNTHETASE"/>
    <property type="match status" value="1"/>
</dbReference>
<proteinExistence type="inferred from homology"/>
<feature type="domain" description="GS beta-grasp" evidence="8">
    <location>
        <begin position="30"/>
        <end position="111"/>
    </location>
</feature>
<keyword evidence="10" id="KW-1185">Reference proteome</keyword>
<dbReference type="PANTHER" id="PTHR20852:SF96">
    <property type="entry name" value="GLUTAMINE SYNTHETASE-RELATED"/>
    <property type="match status" value="1"/>
</dbReference>
<dbReference type="GO" id="GO:0006542">
    <property type="term" value="P:glutamine biosynthetic process"/>
    <property type="evidence" value="ECO:0007669"/>
    <property type="project" value="InterPro"/>
</dbReference>
<protein>
    <recommendedName>
        <fullName evidence="2">glutamine synthetase</fullName>
        <ecNumber evidence="2">6.3.1.2</ecNumber>
    </recommendedName>
</protein>
<dbReference type="InterPro" id="IPR008146">
    <property type="entry name" value="Gln_synth_cat_dom"/>
</dbReference>
<dbReference type="Gene3D" id="3.30.590.10">
    <property type="entry name" value="Glutamine synthetase/guanido kinase, catalytic domain"/>
    <property type="match status" value="1"/>
</dbReference>
<accession>A0A914Q7K9</accession>
<dbReference type="PROSITE" id="PS51986">
    <property type="entry name" value="GS_BETA_GRASP"/>
    <property type="match status" value="1"/>
</dbReference>
<evidence type="ECO:0000256" key="3">
    <source>
        <dbReference type="ARBA" id="ARBA00022598"/>
    </source>
</evidence>
<evidence type="ECO:0000256" key="6">
    <source>
        <dbReference type="PROSITE-ProRule" id="PRU01330"/>
    </source>
</evidence>
<evidence type="ECO:0000259" key="8">
    <source>
        <dbReference type="PROSITE" id="PS51986"/>
    </source>
</evidence>
<dbReference type="SMART" id="SM01230">
    <property type="entry name" value="Gln-synt_C"/>
    <property type="match status" value="1"/>
</dbReference>
<dbReference type="EC" id="6.3.1.2" evidence="2"/>
<dbReference type="SUPFAM" id="SSF54368">
    <property type="entry name" value="Glutamine synthetase, N-terminal domain"/>
    <property type="match status" value="1"/>
</dbReference>
<dbReference type="InterPro" id="IPR050292">
    <property type="entry name" value="Glutamine_Synthetase"/>
</dbReference>
<organism evidence="10 11">
    <name type="scientific">Panagrolaimus davidi</name>
    <dbReference type="NCBI Taxonomy" id="227884"/>
    <lineage>
        <taxon>Eukaryota</taxon>
        <taxon>Metazoa</taxon>
        <taxon>Ecdysozoa</taxon>
        <taxon>Nematoda</taxon>
        <taxon>Chromadorea</taxon>
        <taxon>Rhabditida</taxon>
        <taxon>Tylenchina</taxon>
        <taxon>Panagrolaimomorpha</taxon>
        <taxon>Panagrolaimoidea</taxon>
        <taxon>Panagrolaimidae</taxon>
        <taxon>Panagrolaimus</taxon>
    </lineage>
</organism>
<dbReference type="WBParaSite" id="PDA_v2.g23129.t1">
    <property type="protein sequence ID" value="PDA_v2.g23129.t1"/>
    <property type="gene ID" value="PDA_v2.g23129"/>
</dbReference>
<sequence>MPQSYFTASSQNFSSYGITNFGIPIPTTKCQATYIWIDGTGENLRSKTRILDEVPKCIEDYPLWNYDGSSTGQATGRFSDLFLKPVAEYPDPFLGCGNNRLVLCETYDAENNPTETNHRYHCNQIMEAIMDEKPMFGMEQEYLFLDMDLRPLGWPKDKLPPPQGPYYCGVGADRMYGREIVQAHANACLLAGLKLAGTNAEVTPAQWEFQIGICKGIEMGDQLWMARYLLHRVAERAGVVVTLDPKPEVTMGDWNGAGCHTNFSTSAMRHHGGLDVIKSAMKKLEPRHSDHLKLYDPNGGKDNLKRLSGKHETSSVDKFTWGIADRSCSVRIPRQVGTDGKGYLEDRRPSSNCDPYVVTAAIASAILLDKEN</sequence>
<evidence type="ECO:0000256" key="2">
    <source>
        <dbReference type="ARBA" id="ARBA00012937"/>
    </source>
</evidence>
<dbReference type="Gene3D" id="3.10.20.70">
    <property type="entry name" value="Glutamine synthetase, N-terminal domain"/>
    <property type="match status" value="1"/>
</dbReference>
<dbReference type="GO" id="GO:0005737">
    <property type="term" value="C:cytoplasm"/>
    <property type="evidence" value="ECO:0007669"/>
    <property type="project" value="TreeGrafter"/>
</dbReference>
<dbReference type="SUPFAM" id="SSF55931">
    <property type="entry name" value="Glutamine synthetase/guanido kinase"/>
    <property type="match status" value="1"/>
</dbReference>
<evidence type="ECO:0000256" key="7">
    <source>
        <dbReference type="RuleBase" id="RU000384"/>
    </source>
</evidence>
<evidence type="ECO:0000313" key="11">
    <source>
        <dbReference type="WBParaSite" id="PDA_v2.g23129.t1"/>
    </source>
</evidence>
<feature type="domain" description="GS catalytic" evidence="9">
    <location>
        <begin position="118"/>
        <end position="372"/>
    </location>
</feature>
<dbReference type="AlphaFoldDB" id="A0A914Q7K9"/>
<dbReference type="GO" id="GO:0005524">
    <property type="term" value="F:ATP binding"/>
    <property type="evidence" value="ECO:0007669"/>
    <property type="project" value="UniProtKB-KW"/>
</dbReference>
<dbReference type="InterPro" id="IPR008147">
    <property type="entry name" value="Gln_synt_N"/>
</dbReference>
<dbReference type="FunFam" id="3.30.590.10:FF:000004">
    <property type="entry name" value="Glutamine synthetase"/>
    <property type="match status" value="1"/>
</dbReference>
<dbReference type="Proteomes" id="UP000887578">
    <property type="component" value="Unplaced"/>
</dbReference>
<comment type="similarity">
    <text evidence="1 6 7">Belongs to the glutamine synthetase family.</text>
</comment>
<dbReference type="PROSITE" id="PS51987">
    <property type="entry name" value="GS_CATALYTIC"/>
    <property type="match status" value="1"/>
</dbReference>
<evidence type="ECO:0000313" key="10">
    <source>
        <dbReference type="Proteomes" id="UP000887578"/>
    </source>
</evidence>